<evidence type="ECO:0000313" key="2">
    <source>
        <dbReference type="Proteomes" id="UP000694240"/>
    </source>
</evidence>
<organism evidence="1 2">
    <name type="scientific">Arabidopsis thaliana x Arabidopsis arenosa</name>
    <dbReference type="NCBI Taxonomy" id="1240361"/>
    <lineage>
        <taxon>Eukaryota</taxon>
        <taxon>Viridiplantae</taxon>
        <taxon>Streptophyta</taxon>
        <taxon>Embryophyta</taxon>
        <taxon>Tracheophyta</taxon>
        <taxon>Spermatophyta</taxon>
        <taxon>Magnoliopsida</taxon>
        <taxon>eudicotyledons</taxon>
        <taxon>Gunneridae</taxon>
        <taxon>Pentapetalae</taxon>
        <taxon>rosids</taxon>
        <taxon>malvids</taxon>
        <taxon>Brassicales</taxon>
        <taxon>Brassicaceae</taxon>
        <taxon>Camelineae</taxon>
        <taxon>Arabidopsis</taxon>
    </lineage>
</organism>
<keyword evidence="2" id="KW-1185">Reference proteome</keyword>
<dbReference type="Proteomes" id="UP000694240">
    <property type="component" value="Chromosome 8"/>
</dbReference>
<comment type="caution">
    <text evidence="1">The sequence shown here is derived from an EMBL/GenBank/DDBJ whole genome shotgun (WGS) entry which is preliminary data.</text>
</comment>
<gene>
    <name evidence="1" type="ORF">ISN45_Aa03g028550</name>
</gene>
<sequence length="104" mass="11692">MTLILFICLAKKVNLIPPNFGDLQFEGSLKMVPADGVLFHANSLKIDEQEITGPHDIVQKDLQIDPFVLSDSKLIEGIGTMLRLINNNKTVKKILDRKVQKSDY</sequence>
<protein>
    <submittedName>
        <fullName evidence="1">P-type ATPase A domain superfamily</fullName>
    </submittedName>
</protein>
<dbReference type="AlphaFoldDB" id="A0A8T2AWN7"/>
<name>A0A8T2AWN7_9BRAS</name>
<accession>A0A8T2AWN7</accession>
<evidence type="ECO:0000313" key="1">
    <source>
        <dbReference type="EMBL" id="KAG7578681.1"/>
    </source>
</evidence>
<reference evidence="1 2" key="1">
    <citation type="submission" date="2020-12" db="EMBL/GenBank/DDBJ databases">
        <title>Concerted genomic and epigenomic changes stabilize Arabidopsis allopolyploids.</title>
        <authorList>
            <person name="Chen Z."/>
        </authorList>
    </citation>
    <scope>NUCLEOTIDE SEQUENCE [LARGE SCALE GENOMIC DNA]</scope>
    <source>
        <strain evidence="1">Allo738</strain>
        <tissue evidence="1">Leaf</tissue>
    </source>
</reference>
<proteinExistence type="predicted"/>
<dbReference type="EMBL" id="JAEFBK010000008">
    <property type="protein sequence ID" value="KAG7578681.1"/>
    <property type="molecule type" value="Genomic_DNA"/>
</dbReference>